<evidence type="ECO:0000313" key="7">
    <source>
        <dbReference type="EMBL" id="GER21508.1"/>
    </source>
</evidence>
<dbReference type="EMBL" id="BKDJ01000001">
    <property type="protein sequence ID" value="GER21508.1"/>
    <property type="molecule type" value="Genomic_DNA"/>
</dbReference>
<name>A0A5A7NP30_9MICC</name>
<sequence length="460" mass="48024">MSIDSLGAAVPLAGGQGAAAPLPVPPAAAAPVPVLRSLTVRRPPMGENGLFDYFIRDDALVWSRRSDGMVGFGEAARFESAGRERFAAARAWWAAVAGAARVENPLAEPGTGLPAFASFAFSHASAHVSRLVVPELVVGRRGDTSWLTYTTADPGAELSVQAAEERLAVLLDEVSAEHELTRGGDRLVPGQVSEDGYRAAVAAGVAAIAAGKLTKLVLARDAVAELGSPVAVAQVLRELALRYGDCWTYAVDGLIGSTPEMLVEVVGRTARARVLAGTLDRAGAPAGDPGYAHRMLAGDEKQRHEHQIAIDSLTEQLGPLVERMDAPAEPFVLELPNVWHLASDVEARLPVRADGTSPSALDLAEALHPTAAVCGTPTAVAGALLRELEGMDRGPYAGPVGWVDAGGNGEFGIALRGGVVESPLRVRLYAGCGIVAASDPEAELAETWAKMRPMREAMNL</sequence>
<dbReference type="Gene3D" id="3.60.120.10">
    <property type="entry name" value="Anthranilate synthase"/>
    <property type="match status" value="1"/>
</dbReference>
<comment type="similarity">
    <text evidence="2">Belongs to the isochorismate synthase family.</text>
</comment>
<accession>A0A5A7NP30</accession>
<keyword evidence="8" id="KW-1185">Reference proteome</keyword>
<evidence type="ECO:0000256" key="5">
    <source>
        <dbReference type="ARBA" id="ARBA00041564"/>
    </source>
</evidence>
<gene>
    <name evidence="7" type="ORF">NCCP1664_00050</name>
</gene>
<evidence type="ECO:0000256" key="2">
    <source>
        <dbReference type="ARBA" id="ARBA00005297"/>
    </source>
</evidence>
<comment type="catalytic activity">
    <reaction evidence="1">
        <text>chorismate = isochorismate</text>
        <dbReference type="Rhea" id="RHEA:18985"/>
        <dbReference type="ChEBI" id="CHEBI:29748"/>
        <dbReference type="ChEBI" id="CHEBI:29780"/>
        <dbReference type="EC" id="5.4.4.2"/>
    </reaction>
</comment>
<dbReference type="AlphaFoldDB" id="A0A5A7NP30"/>
<organism evidence="7 8">
    <name type="scientific">Zafaria cholistanensis</name>
    <dbReference type="NCBI Taxonomy" id="1682741"/>
    <lineage>
        <taxon>Bacteria</taxon>
        <taxon>Bacillati</taxon>
        <taxon>Actinomycetota</taxon>
        <taxon>Actinomycetes</taxon>
        <taxon>Micrococcales</taxon>
        <taxon>Micrococcaceae</taxon>
        <taxon>Zafaria</taxon>
    </lineage>
</organism>
<evidence type="ECO:0000256" key="1">
    <source>
        <dbReference type="ARBA" id="ARBA00000799"/>
    </source>
</evidence>
<dbReference type="NCBIfam" id="TIGR00543">
    <property type="entry name" value="isochor_syn"/>
    <property type="match status" value="1"/>
</dbReference>
<dbReference type="PANTHER" id="PTHR42839">
    <property type="entry name" value="ISOCHORISMATE SYNTHASE ENTC"/>
    <property type="match status" value="1"/>
</dbReference>
<evidence type="ECO:0000259" key="6">
    <source>
        <dbReference type="Pfam" id="PF00425"/>
    </source>
</evidence>
<evidence type="ECO:0000256" key="3">
    <source>
        <dbReference type="ARBA" id="ARBA00012824"/>
    </source>
</evidence>
<dbReference type="SUPFAM" id="SSF56322">
    <property type="entry name" value="ADC synthase"/>
    <property type="match status" value="1"/>
</dbReference>
<evidence type="ECO:0000313" key="8">
    <source>
        <dbReference type="Proteomes" id="UP000325307"/>
    </source>
</evidence>
<dbReference type="EC" id="5.4.4.2" evidence="3"/>
<comment type="caution">
    <text evidence="7">The sequence shown here is derived from an EMBL/GenBank/DDBJ whole genome shotgun (WGS) entry which is preliminary data.</text>
</comment>
<proteinExistence type="inferred from homology"/>
<feature type="domain" description="Chorismate-utilising enzyme C-terminal" evidence="6">
    <location>
        <begin position="194"/>
        <end position="450"/>
    </location>
</feature>
<keyword evidence="4" id="KW-0413">Isomerase</keyword>
<dbReference type="Proteomes" id="UP000325307">
    <property type="component" value="Unassembled WGS sequence"/>
</dbReference>
<dbReference type="PANTHER" id="PTHR42839:SF2">
    <property type="entry name" value="ISOCHORISMATE SYNTHASE ENTC"/>
    <property type="match status" value="1"/>
</dbReference>
<protein>
    <recommendedName>
        <fullName evidence="3">isochorismate synthase</fullName>
        <ecNumber evidence="3">5.4.4.2</ecNumber>
    </recommendedName>
    <alternativeName>
        <fullName evidence="5">Isochorismate mutase</fullName>
    </alternativeName>
</protein>
<dbReference type="InterPro" id="IPR005801">
    <property type="entry name" value="ADC_synthase"/>
</dbReference>
<dbReference type="Pfam" id="PF00425">
    <property type="entry name" value="Chorismate_bind"/>
    <property type="match status" value="1"/>
</dbReference>
<dbReference type="InterPro" id="IPR015890">
    <property type="entry name" value="Chorismate_C"/>
</dbReference>
<dbReference type="InterPro" id="IPR004561">
    <property type="entry name" value="IsoChor_synthase"/>
</dbReference>
<reference evidence="7 8" key="1">
    <citation type="submission" date="2019-09" db="EMBL/GenBank/DDBJ databases">
        <title>Arthrobacter zafarii sp. nov., a moderately thermotolerant and halotolerant actinobacterium isolated from Cholistan desert soil of Pakistan.</title>
        <authorList>
            <person name="Amin A."/>
            <person name="Ahmed I."/>
            <person name="Khalid N."/>
            <person name="Schumann P."/>
            <person name="Busse H.J."/>
            <person name="Khan I.U."/>
            <person name="Li S."/>
            <person name="Li W.J."/>
        </authorList>
    </citation>
    <scope>NUCLEOTIDE SEQUENCE [LARGE SCALE GENOMIC DNA]</scope>
    <source>
        <strain evidence="7 8">NCCP-1664</strain>
    </source>
</reference>
<evidence type="ECO:0000256" key="4">
    <source>
        <dbReference type="ARBA" id="ARBA00023235"/>
    </source>
</evidence>
<dbReference type="GO" id="GO:0008909">
    <property type="term" value="F:isochorismate synthase activity"/>
    <property type="evidence" value="ECO:0007669"/>
    <property type="project" value="UniProtKB-EC"/>
</dbReference>